<sequence length="421" mass="48320">MHQPFGSTGRPIRFGVTQFWKNSIPCRVMKARGWRETEGDDWDFFYGDVAWIHENMTYSNGNGFRCSDNQKVNHYPNHVELTQKDLMAKNLKRALKQAQKEGNQADVEGYGCFPMTFTLPSDASLMIRAYKEKGGVWIFKPVRGLQGRGIFLVNKLSQIEEWLREQQAAKEREERVYTVVAQQYIANPYLVGGKKFDMRIFALCLSFSPLKVYLYREGFCRFSNARFSLTKKDLANTQMHLTNHAVQKKDDKYSPTQTDLKWPIQCLKTWLLSHHGLENANRCFGRIQQLIIASLRSVQNTIINDRHCCEMYGYDVMIDSDLRPWLIEVNSSPALSASDQTDYDLKTRLVDDFFTCVDMEGRLGKQVYPRIGGFDLIVDNNQPVANSDWQGIPSGLGLHNDRIKALERLARAVARNNGSAS</sequence>
<proteinExistence type="inferred from homology"/>
<dbReference type="GO" id="GO:0070740">
    <property type="term" value="F:tubulin-glutamic acid ligase activity"/>
    <property type="evidence" value="ECO:0007669"/>
    <property type="project" value="TreeGrafter"/>
</dbReference>
<gene>
    <name evidence="7" type="ORF">TCHU04912_LOCUS10643</name>
</gene>
<keyword evidence="3" id="KW-0547">Nucleotide-binding</keyword>
<dbReference type="InterPro" id="IPR004344">
    <property type="entry name" value="TTL/TTLL_fam"/>
</dbReference>
<dbReference type="GO" id="GO:0036064">
    <property type="term" value="C:ciliary basal body"/>
    <property type="evidence" value="ECO:0007669"/>
    <property type="project" value="TreeGrafter"/>
</dbReference>
<dbReference type="PANTHER" id="PTHR12241:SF39">
    <property type="entry name" value="TUBULIN POLYGLUTAMYLASE TTLL9-RELATED"/>
    <property type="match status" value="1"/>
</dbReference>
<keyword evidence="6" id="KW-0175">Coiled coil</keyword>
<dbReference type="GO" id="GO:0005524">
    <property type="term" value="F:ATP binding"/>
    <property type="evidence" value="ECO:0007669"/>
    <property type="project" value="UniProtKB-KW"/>
</dbReference>
<accession>A0A7S1SVZ6</accession>
<evidence type="ECO:0000313" key="7">
    <source>
        <dbReference type="EMBL" id="CAD9208406.1"/>
    </source>
</evidence>
<organism evidence="7">
    <name type="scientific">Tetraselmis chuii</name>
    <dbReference type="NCBI Taxonomy" id="63592"/>
    <lineage>
        <taxon>Eukaryota</taxon>
        <taxon>Viridiplantae</taxon>
        <taxon>Chlorophyta</taxon>
        <taxon>core chlorophytes</taxon>
        <taxon>Chlorodendrophyceae</taxon>
        <taxon>Chlorodendrales</taxon>
        <taxon>Chlorodendraceae</taxon>
        <taxon>Tetraselmis</taxon>
    </lineage>
</organism>
<dbReference type="SUPFAM" id="SSF56059">
    <property type="entry name" value="Glutathione synthetase ATP-binding domain-like"/>
    <property type="match status" value="1"/>
</dbReference>
<comment type="similarity">
    <text evidence="1">Belongs to the tubulin--tyrosine ligase family.</text>
</comment>
<evidence type="ECO:0000256" key="2">
    <source>
        <dbReference type="ARBA" id="ARBA00022598"/>
    </source>
</evidence>
<evidence type="ECO:0000256" key="3">
    <source>
        <dbReference type="ARBA" id="ARBA00022741"/>
    </source>
</evidence>
<evidence type="ECO:0000256" key="6">
    <source>
        <dbReference type="SAM" id="Coils"/>
    </source>
</evidence>
<reference evidence="7" key="1">
    <citation type="submission" date="2021-01" db="EMBL/GenBank/DDBJ databases">
        <authorList>
            <person name="Corre E."/>
            <person name="Pelletier E."/>
            <person name="Niang G."/>
            <person name="Scheremetjew M."/>
            <person name="Finn R."/>
            <person name="Kale V."/>
            <person name="Holt S."/>
            <person name="Cochrane G."/>
            <person name="Meng A."/>
            <person name="Brown T."/>
            <person name="Cohen L."/>
        </authorList>
    </citation>
    <scope>NUCLEOTIDE SEQUENCE</scope>
    <source>
        <strain evidence="7">PLY429</strain>
    </source>
</reference>
<dbReference type="AlphaFoldDB" id="A0A7S1SVZ6"/>
<dbReference type="PROSITE" id="PS51221">
    <property type="entry name" value="TTL"/>
    <property type="match status" value="1"/>
</dbReference>
<dbReference type="GO" id="GO:0015631">
    <property type="term" value="F:tubulin binding"/>
    <property type="evidence" value="ECO:0007669"/>
    <property type="project" value="TreeGrafter"/>
</dbReference>
<keyword evidence="4" id="KW-0067">ATP-binding</keyword>
<evidence type="ECO:0000256" key="4">
    <source>
        <dbReference type="ARBA" id="ARBA00022840"/>
    </source>
</evidence>
<evidence type="ECO:0000256" key="5">
    <source>
        <dbReference type="ARBA" id="ARBA00030445"/>
    </source>
</evidence>
<name>A0A7S1SVZ6_9CHLO</name>
<dbReference type="PANTHER" id="PTHR12241">
    <property type="entry name" value="TUBULIN POLYGLUTAMYLASE"/>
    <property type="match status" value="1"/>
</dbReference>
<feature type="coiled-coil region" evidence="6">
    <location>
        <begin position="81"/>
        <end position="108"/>
    </location>
</feature>
<keyword evidence="2" id="KW-0436">Ligase</keyword>
<protein>
    <recommendedName>
        <fullName evidence="5">Tubulin--tyrosine ligase-like protein 9</fullName>
    </recommendedName>
</protein>
<dbReference type="EMBL" id="HBGG01020522">
    <property type="protein sequence ID" value="CAD9208406.1"/>
    <property type="molecule type" value="Transcribed_RNA"/>
</dbReference>
<dbReference type="Pfam" id="PF03133">
    <property type="entry name" value="TTL"/>
    <property type="match status" value="1"/>
</dbReference>
<evidence type="ECO:0000256" key="1">
    <source>
        <dbReference type="ARBA" id="ARBA00006820"/>
    </source>
</evidence>
<dbReference type="Gene3D" id="3.30.470.20">
    <property type="entry name" value="ATP-grasp fold, B domain"/>
    <property type="match status" value="1"/>
</dbReference>
<dbReference type="GO" id="GO:0000226">
    <property type="term" value="P:microtubule cytoskeleton organization"/>
    <property type="evidence" value="ECO:0007669"/>
    <property type="project" value="TreeGrafter"/>
</dbReference>